<feature type="domain" description="EamA" evidence="6">
    <location>
        <begin position="9"/>
        <end position="129"/>
    </location>
</feature>
<keyword evidence="4 5" id="KW-0472">Membrane</keyword>
<evidence type="ECO:0000256" key="2">
    <source>
        <dbReference type="ARBA" id="ARBA00022692"/>
    </source>
</evidence>
<protein>
    <submittedName>
        <fullName evidence="7">EamA-like transporter family protein</fullName>
    </submittedName>
</protein>
<feature type="transmembrane region" description="Helical" evidence="5">
    <location>
        <begin position="177"/>
        <end position="200"/>
    </location>
</feature>
<evidence type="ECO:0000259" key="6">
    <source>
        <dbReference type="Pfam" id="PF00892"/>
    </source>
</evidence>
<feature type="transmembrane region" description="Helical" evidence="5">
    <location>
        <begin position="68"/>
        <end position="88"/>
    </location>
</feature>
<evidence type="ECO:0000256" key="5">
    <source>
        <dbReference type="SAM" id="Phobius"/>
    </source>
</evidence>
<feature type="transmembrane region" description="Helical" evidence="5">
    <location>
        <begin position="36"/>
        <end position="56"/>
    </location>
</feature>
<dbReference type="InterPro" id="IPR037185">
    <property type="entry name" value="EmrE-like"/>
</dbReference>
<accession>A0A1J5SMX1</accession>
<dbReference type="InterPro" id="IPR000620">
    <property type="entry name" value="EamA_dom"/>
</dbReference>
<keyword evidence="2 5" id="KW-0812">Transmembrane</keyword>
<dbReference type="EMBL" id="MLJW01000025">
    <property type="protein sequence ID" value="OIR09823.1"/>
    <property type="molecule type" value="Genomic_DNA"/>
</dbReference>
<organism evidence="7">
    <name type="scientific">mine drainage metagenome</name>
    <dbReference type="NCBI Taxonomy" id="410659"/>
    <lineage>
        <taxon>unclassified sequences</taxon>
        <taxon>metagenomes</taxon>
        <taxon>ecological metagenomes</taxon>
    </lineage>
</organism>
<evidence type="ECO:0000256" key="4">
    <source>
        <dbReference type="ARBA" id="ARBA00023136"/>
    </source>
</evidence>
<comment type="subcellular location">
    <subcellularLocation>
        <location evidence="1">Membrane</location>
        <topology evidence="1">Multi-pass membrane protein</topology>
    </subcellularLocation>
</comment>
<reference evidence="7" key="1">
    <citation type="submission" date="2016-10" db="EMBL/GenBank/DDBJ databases">
        <title>Sequence of Gallionella enrichment culture.</title>
        <authorList>
            <person name="Poehlein A."/>
            <person name="Muehling M."/>
            <person name="Daniel R."/>
        </authorList>
    </citation>
    <scope>NUCLEOTIDE SEQUENCE</scope>
</reference>
<evidence type="ECO:0000313" key="7">
    <source>
        <dbReference type="EMBL" id="OIR09823.1"/>
    </source>
</evidence>
<sequence length="287" mass="30429">MSKEFKGWSSGLLGVLIFSGTLPATRVAVATFDPIFVTFARAAIAGVLAALILMVLRQPRPARSNNRALLVVALGVVVGFPLLLALALRHVSASHATVFVGLLPMATVIFGVLRGDKNPHWLFWLFSLSGSLVVVGFAMEQGGNVSAMGDLLMLAAVTVCGMGYAEGARLARRMGGWQVICWALVLSLPLMLPLCLWTLPGNFQQAAWPALLSLGYIALFSMLIGFFFWYHGLALGGIASISQLQLLQPFFGLALAAALLGEHVSTMMIVSALAVALCVVGARQFAS</sequence>
<name>A0A1J5SMX1_9ZZZZ</name>
<feature type="transmembrane region" description="Helical" evidence="5">
    <location>
        <begin position="267"/>
        <end position="286"/>
    </location>
</feature>
<dbReference type="SUPFAM" id="SSF103481">
    <property type="entry name" value="Multidrug resistance efflux transporter EmrE"/>
    <property type="match status" value="2"/>
</dbReference>
<feature type="transmembrane region" description="Helical" evidence="5">
    <location>
        <begin position="241"/>
        <end position="261"/>
    </location>
</feature>
<keyword evidence="3 5" id="KW-1133">Transmembrane helix</keyword>
<feature type="transmembrane region" description="Helical" evidence="5">
    <location>
        <begin position="206"/>
        <end position="229"/>
    </location>
</feature>
<feature type="transmembrane region" description="Helical" evidence="5">
    <location>
        <begin position="94"/>
        <end position="113"/>
    </location>
</feature>
<evidence type="ECO:0000256" key="1">
    <source>
        <dbReference type="ARBA" id="ARBA00004141"/>
    </source>
</evidence>
<proteinExistence type="predicted"/>
<dbReference type="InterPro" id="IPR050638">
    <property type="entry name" value="AA-Vitamin_Transporters"/>
</dbReference>
<dbReference type="GO" id="GO:0016020">
    <property type="term" value="C:membrane"/>
    <property type="evidence" value="ECO:0007669"/>
    <property type="project" value="UniProtKB-SubCell"/>
</dbReference>
<comment type="caution">
    <text evidence="7">The sequence shown here is derived from an EMBL/GenBank/DDBJ whole genome shotgun (WGS) entry which is preliminary data.</text>
</comment>
<dbReference type="PANTHER" id="PTHR32322:SF2">
    <property type="entry name" value="EAMA DOMAIN-CONTAINING PROTEIN"/>
    <property type="match status" value="1"/>
</dbReference>
<feature type="transmembrane region" description="Helical" evidence="5">
    <location>
        <begin position="120"/>
        <end position="139"/>
    </location>
</feature>
<gene>
    <name evidence="7" type="ORF">GALL_82290</name>
</gene>
<dbReference type="Pfam" id="PF00892">
    <property type="entry name" value="EamA"/>
    <property type="match status" value="2"/>
</dbReference>
<dbReference type="AlphaFoldDB" id="A0A1J5SMX1"/>
<evidence type="ECO:0000256" key="3">
    <source>
        <dbReference type="ARBA" id="ARBA00022989"/>
    </source>
</evidence>
<feature type="transmembrane region" description="Helical" evidence="5">
    <location>
        <begin position="145"/>
        <end position="165"/>
    </location>
</feature>
<dbReference type="PANTHER" id="PTHR32322">
    <property type="entry name" value="INNER MEMBRANE TRANSPORTER"/>
    <property type="match status" value="1"/>
</dbReference>
<feature type="domain" description="EamA" evidence="6">
    <location>
        <begin position="148"/>
        <end position="279"/>
    </location>
</feature>